<gene>
    <name evidence="1" type="ORF">A7U60_g253</name>
</gene>
<protein>
    <submittedName>
        <fullName evidence="1">Uncharacterized protein</fullName>
    </submittedName>
</protein>
<evidence type="ECO:0000313" key="1">
    <source>
        <dbReference type="EMBL" id="OCB92284.1"/>
    </source>
</evidence>
<dbReference type="OrthoDB" id="10412095at2759"/>
<name>A0A9Q5NFF4_SANBA</name>
<accession>A0A9Q5NFF4</accession>
<dbReference type="EMBL" id="LNZH02000002">
    <property type="protein sequence ID" value="OCB92284.1"/>
    <property type="molecule type" value="Genomic_DNA"/>
</dbReference>
<sequence>MLRNLQHAGAFKPPLGARLVSSKEVAKLFNDDWFSTRPQERDFLLGGVDEKQWEGRGFHKTPITMLCSTDYGPCTYSAGVHRSRDPINHFTGRAFDADGKAVWLFDKKYRYYTNAIHFYPGGLPEGYDIDRFAHIPSDDANLIVWCATYKWDIKTGKRIDN</sequence>
<dbReference type="Proteomes" id="UP000757232">
    <property type="component" value="Unassembled WGS sequence"/>
</dbReference>
<evidence type="ECO:0000313" key="2">
    <source>
        <dbReference type="Proteomes" id="UP000757232"/>
    </source>
</evidence>
<keyword evidence="2" id="KW-1185">Reference proteome</keyword>
<proteinExistence type="predicted"/>
<dbReference type="AlphaFoldDB" id="A0A9Q5NFF4"/>
<reference evidence="1" key="1">
    <citation type="submission" date="2016-06" db="EMBL/GenBank/DDBJ databases">
        <title>Draft Genome sequence of the fungus Inonotus baumii.</title>
        <authorList>
            <person name="Zhu H."/>
            <person name="Lin W."/>
        </authorList>
    </citation>
    <scope>NUCLEOTIDE SEQUENCE</scope>
    <source>
        <strain evidence="1">821</strain>
    </source>
</reference>
<comment type="caution">
    <text evidence="1">The sequence shown here is derived from an EMBL/GenBank/DDBJ whole genome shotgun (WGS) entry which is preliminary data.</text>
</comment>
<organism evidence="1 2">
    <name type="scientific">Sanghuangporus baumii</name>
    <name type="common">Phellinus baumii</name>
    <dbReference type="NCBI Taxonomy" id="108892"/>
    <lineage>
        <taxon>Eukaryota</taxon>
        <taxon>Fungi</taxon>
        <taxon>Dikarya</taxon>
        <taxon>Basidiomycota</taxon>
        <taxon>Agaricomycotina</taxon>
        <taxon>Agaricomycetes</taxon>
        <taxon>Hymenochaetales</taxon>
        <taxon>Hymenochaetaceae</taxon>
        <taxon>Sanghuangporus</taxon>
    </lineage>
</organism>